<evidence type="ECO:0000256" key="1">
    <source>
        <dbReference type="PROSITE-ProRule" id="PRU00108"/>
    </source>
</evidence>
<dbReference type="PROSITE" id="PS50071">
    <property type="entry name" value="HOMEOBOX_2"/>
    <property type="match status" value="1"/>
</dbReference>
<dbReference type="InterPro" id="IPR009057">
    <property type="entry name" value="Homeodomain-like_sf"/>
</dbReference>
<keyword evidence="1" id="KW-0238">DNA-binding</keyword>
<gene>
    <name evidence="3" type="ORF">XENORESO_007271</name>
</gene>
<keyword evidence="4" id="KW-1185">Reference proteome</keyword>
<accession>A0ABV0W1J4</accession>
<dbReference type="Proteomes" id="UP001444071">
    <property type="component" value="Unassembled WGS sequence"/>
</dbReference>
<comment type="caution">
    <text evidence="3">The sequence shown here is derived from an EMBL/GenBank/DDBJ whole genome shotgun (WGS) entry which is preliminary data.</text>
</comment>
<dbReference type="PANTHER" id="PTHR12560:SF62">
    <property type="entry name" value="CERAMIDE SYNTHASE 3 ISOFORM X1"/>
    <property type="match status" value="1"/>
</dbReference>
<name>A0ABV0W1J4_9TELE</name>
<dbReference type="CDD" id="cd00086">
    <property type="entry name" value="homeodomain"/>
    <property type="match status" value="1"/>
</dbReference>
<reference evidence="3 4" key="1">
    <citation type="submission" date="2021-06" db="EMBL/GenBank/DDBJ databases">
        <authorList>
            <person name="Palmer J.M."/>
        </authorList>
    </citation>
    <scope>NUCLEOTIDE SEQUENCE [LARGE SCALE GENOMIC DNA]</scope>
    <source>
        <strain evidence="3 4">XR_2019</strain>
        <tissue evidence="3">Muscle</tissue>
    </source>
</reference>
<evidence type="ECO:0000313" key="4">
    <source>
        <dbReference type="Proteomes" id="UP001444071"/>
    </source>
</evidence>
<dbReference type="Gene3D" id="1.10.10.60">
    <property type="entry name" value="Homeodomain-like"/>
    <property type="match status" value="1"/>
</dbReference>
<feature type="DNA-binding region" description="Homeobox" evidence="1">
    <location>
        <begin position="97"/>
        <end position="157"/>
    </location>
</feature>
<sequence>MLQKHHVRLVGDSALTSGASELPGYRREMFDTLYKWFWWDKLWLPAELSWADLEDKEGRVYAKASHLYVTVPYAFGFLLVRYLFERWIAAPLAISAGIRHRVHLRVEHHPILELFYTTHSRNPLQADINGLSKKSSLPVRQIERWFRRRRQQDHPGVLKKFREARSLLCFCDCVYARLDVCL</sequence>
<organism evidence="3 4">
    <name type="scientific">Xenotaenia resolanae</name>
    <dbReference type="NCBI Taxonomy" id="208358"/>
    <lineage>
        <taxon>Eukaryota</taxon>
        <taxon>Metazoa</taxon>
        <taxon>Chordata</taxon>
        <taxon>Craniata</taxon>
        <taxon>Vertebrata</taxon>
        <taxon>Euteleostomi</taxon>
        <taxon>Actinopterygii</taxon>
        <taxon>Neopterygii</taxon>
        <taxon>Teleostei</taxon>
        <taxon>Neoteleostei</taxon>
        <taxon>Acanthomorphata</taxon>
        <taxon>Ovalentaria</taxon>
        <taxon>Atherinomorphae</taxon>
        <taxon>Cyprinodontiformes</taxon>
        <taxon>Goodeidae</taxon>
        <taxon>Xenotaenia</taxon>
    </lineage>
</organism>
<dbReference type="InterPro" id="IPR016439">
    <property type="entry name" value="Lag1/Lac1-like"/>
</dbReference>
<dbReference type="PANTHER" id="PTHR12560">
    <property type="entry name" value="LONGEVITY ASSURANCE FACTOR 1 LAG1"/>
    <property type="match status" value="1"/>
</dbReference>
<keyword evidence="1" id="KW-0539">Nucleus</keyword>
<evidence type="ECO:0000313" key="3">
    <source>
        <dbReference type="EMBL" id="MEQ2263402.1"/>
    </source>
</evidence>
<dbReference type="InterPro" id="IPR001356">
    <property type="entry name" value="HD"/>
</dbReference>
<proteinExistence type="predicted"/>
<dbReference type="SUPFAM" id="SSF46689">
    <property type="entry name" value="Homeodomain-like"/>
    <property type="match status" value="1"/>
</dbReference>
<keyword evidence="1" id="KW-0371">Homeobox</keyword>
<evidence type="ECO:0000259" key="2">
    <source>
        <dbReference type="PROSITE" id="PS50071"/>
    </source>
</evidence>
<feature type="domain" description="Homeobox" evidence="2">
    <location>
        <begin position="95"/>
        <end position="156"/>
    </location>
</feature>
<dbReference type="EMBL" id="JAHRIM010022403">
    <property type="protein sequence ID" value="MEQ2263402.1"/>
    <property type="molecule type" value="Genomic_DNA"/>
</dbReference>
<protein>
    <recommendedName>
        <fullName evidence="2">Homeobox domain-containing protein</fullName>
    </recommendedName>
</protein>
<comment type="subcellular location">
    <subcellularLocation>
        <location evidence="1">Nucleus</location>
    </subcellularLocation>
</comment>